<sequence>MKKFFQGKPKPIPSDLKSEVVLKQLDGILHDEVEYRNLVSQKGELAQALLDVLQLLTTSPNTSPQLRSTILKAVLRLSRRSNLYPQCLTIRNVEKLGEHAVASGGFGEIWKGGIEASQEVVCLKVVKLYQTSNVEKLLKNFMREAIVWRQLEHPNLLPFLGLFFLAKSKQQLCLISPWVENGNLIQFLERTPQTDVKHQHLVWDVANGLQHLHQMKIIHADLKGANVLITKAGRAVVADFGLSYVAEGEVLMMTSSSAFLGGTPRWLAPELLNHLTGPSYESDIYAFGCVCYEIYTGLRPFYELRVDAAVILEVVNGKRPSRPAHVCELDDDIWALMNQCWVADPSSRPDIDTLEHRLRSLFGPIDSSPSWDLKISKHIWLNFHEADMPSNSRQVFTFLSQSHERLQTRRAWGGTLRGPPNYESIAGDTPTRRYRPLPPTPGEAQRQQLLTHPRKENPGPYSYGPGSVSPPSHSYLVHNSSAEDLDESASYDPVDPLFHPQPPAPQLPYGNLFPDDSPAANQPIAPPQQPALGVSRALGPSLPYSHHGNGHGYHRSASVDALPTPAGPSISVKQRFGSVSSLLTQESFDASSTTIHGPQGSISERPMKKDGGGGWFRGWNKEKEKDHSHRDRGRWSWQLVGRRDEETPGELTRCIGYLTATGQEDWALVLDVCERASSSEIQAKEAVRGLRREFKYDTLEDLLTGSETSPVVRERVLGVLAAAAYASAGPKDSGFRGLWKKVKPHDKPDEGVPFDTDDPMFIPPVVADANRPSIVDLQLLNNPSQTSISTSTSSELHNGKIRYDG</sequence>
<feature type="compositionally biased region" description="Low complexity" evidence="1">
    <location>
        <begin position="784"/>
        <end position="794"/>
    </location>
</feature>
<feature type="domain" description="Protein kinase" evidence="2">
    <location>
        <begin position="95"/>
        <end position="381"/>
    </location>
</feature>
<dbReference type="InterPro" id="IPR011009">
    <property type="entry name" value="Kinase-like_dom_sf"/>
</dbReference>
<dbReference type="PROSITE" id="PS00108">
    <property type="entry name" value="PROTEIN_KINASE_ST"/>
    <property type="match status" value="1"/>
</dbReference>
<dbReference type="InterPro" id="IPR051681">
    <property type="entry name" value="Ser/Thr_Kinases-Pseudokinases"/>
</dbReference>
<dbReference type="PROSITE" id="PS50179">
    <property type="entry name" value="VHS"/>
    <property type="match status" value="1"/>
</dbReference>
<evidence type="ECO:0000313" key="4">
    <source>
        <dbReference type="EMBL" id="KAK7014134.1"/>
    </source>
</evidence>
<dbReference type="PROSITE" id="PS50011">
    <property type="entry name" value="PROTEIN_KINASE_DOM"/>
    <property type="match status" value="1"/>
</dbReference>
<evidence type="ECO:0000256" key="1">
    <source>
        <dbReference type="SAM" id="MobiDB-lite"/>
    </source>
</evidence>
<feature type="region of interest" description="Disordered" evidence="1">
    <location>
        <begin position="590"/>
        <end position="624"/>
    </location>
</feature>
<dbReference type="Gene3D" id="1.10.510.10">
    <property type="entry name" value="Transferase(Phosphotransferase) domain 1"/>
    <property type="match status" value="1"/>
</dbReference>
<feature type="compositionally biased region" description="Low complexity" evidence="1">
    <location>
        <begin position="458"/>
        <end position="475"/>
    </location>
</feature>
<dbReference type="EMBL" id="JAYKXP010000368">
    <property type="protein sequence ID" value="KAK7014134.1"/>
    <property type="molecule type" value="Genomic_DNA"/>
</dbReference>
<comment type="caution">
    <text evidence="4">The sequence shown here is derived from an EMBL/GenBank/DDBJ whole genome shotgun (WGS) entry which is preliminary data.</text>
</comment>
<dbReference type="GO" id="GO:0035091">
    <property type="term" value="F:phosphatidylinositol binding"/>
    <property type="evidence" value="ECO:0007669"/>
    <property type="project" value="InterPro"/>
</dbReference>
<dbReference type="SUPFAM" id="SSF56112">
    <property type="entry name" value="Protein kinase-like (PK-like)"/>
    <property type="match status" value="1"/>
</dbReference>
<dbReference type="GO" id="GO:0016192">
    <property type="term" value="P:vesicle-mediated transport"/>
    <property type="evidence" value="ECO:0007669"/>
    <property type="project" value="UniProtKB-ARBA"/>
</dbReference>
<dbReference type="SMART" id="SM00220">
    <property type="entry name" value="S_TKc"/>
    <property type="match status" value="1"/>
</dbReference>
<dbReference type="InterPro" id="IPR002014">
    <property type="entry name" value="VHS_dom"/>
</dbReference>
<evidence type="ECO:0000259" key="2">
    <source>
        <dbReference type="PROSITE" id="PS50011"/>
    </source>
</evidence>
<organism evidence="4 5">
    <name type="scientific">Paramarasmius palmivorus</name>
    <dbReference type="NCBI Taxonomy" id="297713"/>
    <lineage>
        <taxon>Eukaryota</taxon>
        <taxon>Fungi</taxon>
        <taxon>Dikarya</taxon>
        <taxon>Basidiomycota</taxon>
        <taxon>Agaricomycotina</taxon>
        <taxon>Agaricomycetes</taxon>
        <taxon>Agaricomycetidae</taxon>
        <taxon>Agaricales</taxon>
        <taxon>Marasmiineae</taxon>
        <taxon>Marasmiaceae</taxon>
        <taxon>Paramarasmius</taxon>
    </lineage>
</organism>
<dbReference type="SUPFAM" id="SSF48464">
    <property type="entry name" value="ENTH/VHS domain"/>
    <property type="match status" value="1"/>
</dbReference>
<dbReference type="GO" id="GO:0043130">
    <property type="term" value="F:ubiquitin binding"/>
    <property type="evidence" value="ECO:0007669"/>
    <property type="project" value="InterPro"/>
</dbReference>
<feature type="region of interest" description="Disordered" evidence="1">
    <location>
        <begin position="411"/>
        <end position="477"/>
    </location>
</feature>
<keyword evidence="5" id="KW-1185">Reference proteome</keyword>
<dbReference type="GO" id="GO:0005524">
    <property type="term" value="F:ATP binding"/>
    <property type="evidence" value="ECO:0007669"/>
    <property type="project" value="InterPro"/>
</dbReference>
<dbReference type="AlphaFoldDB" id="A0AAW0AMF0"/>
<feature type="region of interest" description="Disordered" evidence="1">
    <location>
        <begin position="544"/>
        <end position="566"/>
    </location>
</feature>
<dbReference type="InterPro" id="IPR000719">
    <property type="entry name" value="Prot_kinase_dom"/>
</dbReference>
<dbReference type="PANTHER" id="PTHR44329">
    <property type="entry name" value="SERINE/THREONINE-PROTEIN KINASE TNNI3K-RELATED"/>
    <property type="match status" value="1"/>
</dbReference>
<accession>A0AAW0AMF0</accession>
<gene>
    <name evidence="4" type="primary">TUS1_14</name>
    <name evidence="4" type="ORF">VNI00_019385</name>
</gene>
<feature type="region of interest" description="Disordered" evidence="1">
    <location>
        <begin position="784"/>
        <end position="805"/>
    </location>
</feature>
<feature type="domain" description="VHS" evidence="3">
    <location>
        <begin position="663"/>
        <end position="720"/>
    </location>
</feature>
<dbReference type="GO" id="GO:0004674">
    <property type="term" value="F:protein serine/threonine kinase activity"/>
    <property type="evidence" value="ECO:0007669"/>
    <property type="project" value="TreeGrafter"/>
</dbReference>
<evidence type="ECO:0000259" key="3">
    <source>
        <dbReference type="PROSITE" id="PS50179"/>
    </source>
</evidence>
<proteinExistence type="predicted"/>
<dbReference type="Gene3D" id="1.25.40.90">
    <property type="match status" value="1"/>
</dbReference>
<reference evidence="4 5" key="1">
    <citation type="submission" date="2024-01" db="EMBL/GenBank/DDBJ databases">
        <title>A draft genome for a cacao thread blight-causing isolate of Paramarasmius palmivorus.</title>
        <authorList>
            <person name="Baruah I.K."/>
            <person name="Bukari Y."/>
            <person name="Amoako-Attah I."/>
            <person name="Meinhardt L.W."/>
            <person name="Bailey B.A."/>
            <person name="Cohen S.P."/>
        </authorList>
    </citation>
    <scope>NUCLEOTIDE SEQUENCE [LARGE SCALE GENOMIC DNA]</scope>
    <source>
        <strain evidence="4 5">GH-12</strain>
    </source>
</reference>
<dbReference type="Pfam" id="PF07714">
    <property type="entry name" value="PK_Tyr_Ser-Thr"/>
    <property type="match status" value="1"/>
</dbReference>
<feature type="compositionally biased region" description="Polar residues" evidence="1">
    <location>
        <begin position="590"/>
        <end position="602"/>
    </location>
</feature>
<name>A0AAW0AMF0_9AGAR</name>
<dbReference type="InterPro" id="IPR008942">
    <property type="entry name" value="ENTH_VHS"/>
</dbReference>
<evidence type="ECO:0000313" key="5">
    <source>
        <dbReference type="Proteomes" id="UP001383192"/>
    </source>
</evidence>
<protein>
    <submittedName>
        <fullName evidence="4">Rho guanine nucleotide exchange factor</fullName>
    </submittedName>
</protein>
<dbReference type="InterPro" id="IPR001245">
    <property type="entry name" value="Ser-Thr/Tyr_kinase_cat_dom"/>
</dbReference>
<dbReference type="Proteomes" id="UP001383192">
    <property type="component" value="Unassembled WGS sequence"/>
</dbReference>
<dbReference type="PRINTS" id="PR00109">
    <property type="entry name" value="TYRKINASE"/>
</dbReference>
<dbReference type="GO" id="GO:0007034">
    <property type="term" value="P:vacuolar transport"/>
    <property type="evidence" value="ECO:0007669"/>
    <property type="project" value="UniProtKB-ARBA"/>
</dbReference>
<dbReference type="InterPro" id="IPR008271">
    <property type="entry name" value="Ser/Thr_kinase_AS"/>
</dbReference>